<feature type="compositionally biased region" description="Basic and acidic residues" evidence="1">
    <location>
        <begin position="211"/>
        <end position="225"/>
    </location>
</feature>
<dbReference type="AlphaFoldDB" id="A0A6V7QYC6"/>
<reference evidence="2" key="1">
    <citation type="submission" date="2020-07" db="EMBL/GenBank/DDBJ databases">
        <authorList>
            <person name="Lin J."/>
        </authorList>
    </citation>
    <scope>NUCLEOTIDE SEQUENCE</scope>
</reference>
<protein>
    <recommendedName>
        <fullName evidence="3">Pentatricopeptide repeat-containing protein</fullName>
    </recommendedName>
</protein>
<evidence type="ECO:0008006" key="3">
    <source>
        <dbReference type="Google" id="ProtNLM"/>
    </source>
</evidence>
<dbReference type="PANTHER" id="PTHR47926">
    <property type="entry name" value="PENTATRICOPEPTIDE REPEAT-CONTAINING PROTEIN"/>
    <property type="match status" value="1"/>
</dbReference>
<organism evidence="2">
    <name type="scientific">Ananas comosus var. bracteatus</name>
    <name type="common">red pineapple</name>
    <dbReference type="NCBI Taxonomy" id="296719"/>
    <lineage>
        <taxon>Eukaryota</taxon>
        <taxon>Viridiplantae</taxon>
        <taxon>Streptophyta</taxon>
        <taxon>Embryophyta</taxon>
        <taxon>Tracheophyta</taxon>
        <taxon>Spermatophyta</taxon>
        <taxon>Magnoliopsida</taxon>
        <taxon>Liliopsida</taxon>
        <taxon>Poales</taxon>
        <taxon>Bromeliaceae</taxon>
        <taxon>Bromelioideae</taxon>
        <taxon>Ananas</taxon>
    </lineage>
</organism>
<dbReference type="InterPro" id="IPR046960">
    <property type="entry name" value="PPR_At4g14850-like_plant"/>
</dbReference>
<dbReference type="EMBL" id="CAJEUB010000070">
    <property type="protein sequence ID" value="CAD1848163.1"/>
    <property type="molecule type" value="Genomic_DNA"/>
</dbReference>
<dbReference type="GO" id="GO:0003723">
    <property type="term" value="F:RNA binding"/>
    <property type="evidence" value="ECO:0007669"/>
    <property type="project" value="InterPro"/>
</dbReference>
<proteinExistence type="predicted"/>
<dbReference type="InterPro" id="IPR011990">
    <property type="entry name" value="TPR-like_helical_dom_sf"/>
</dbReference>
<sequence>MPPLHPRPHHGRKFAELLRCAARRRSAAAVRGVHADLVKSGLRHAPPFPASLLAAYTKCALPLAHAHQLFDETPHRDPALYSALLSALSRSPSPALVLPLFRRMLYVDLVPPDHFVLASVVNACARLGSLRLGKQSHAQFVLSPFSGDAVVRSSLIDMYSKCGAPDDARKVFDTITVKKPCYLDCYGFWVSHINYWGNPIISSLPRLRTHPDPLSRDSPRPRRDPLSQQDSHPPCETLPDLFSRPRASMA</sequence>
<dbReference type="GO" id="GO:0009451">
    <property type="term" value="P:RNA modification"/>
    <property type="evidence" value="ECO:0007669"/>
    <property type="project" value="InterPro"/>
</dbReference>
<evidence type="ECO:0000313" key="2">
    <source>
        <dbReference type="EMBL" id="CAD1848163.1"/>
    </source>
</evidence>
<accession>A0A6V7QYC6</accession>
<name>A0A6V7QYC6_ANACO</name>
<dbReference type="PANTHER" id="PTHR47926:SF495">
    <property type="entry name" value="DYW DOMAIN-CONTAINING PROTEIN"/>
    <property type="match status" value="1"/>
</dbReference>
<dbReference type="Gene3D" id="1.25.40.10">
    <property type="entry name" value="Tetratricopeptide repeat domain"/>
    <property type="match status" value="1"/>
</dbReference>
<evidence type="ECO:0000256" key="1">
    <source>
        <dbReference type="SAM" id="MobiDB-lite"/>
    </source>
</evidence>
<feature type="region of interest" description="Disordered" evidence="1">
    <location>
        <begin position="211"/>
        <end position="250"/>
    </location>
</feature>
<gene>
    <name evidence="2" type="ORF">CB5_LOCUS31374</name>
</gene>